<evidence type="ECO:0000313" key="2">
    <source>
        <dbReference type="EMBL" id="RYJ39502.1"/>
    </source>
</evidence>
<gene>
    <name evidence="2" type="ORF">NU08_1171</name>
</gene>
<evidence type="ECO:0000256" key="1">
    <source>
        <dbReference type="ARBA" id="ARBA00022649"/>
    </source>
</evidence>
<organism evidence="2 3">
    <name type="scientific">Flavobacterium anhuiense</name>
    <dbReference type="NCBI Taxonomy" id="459526"/>
    <lineage>
        <taxon>Bacteria</taxon>
        <taxon>Pseudomonadati</taxon>
        <taxon>Bacteroidota</taxon>
        <taxon>Flavobacteriia</taxon>
        <taxon>Flavobacteriales</taxon>
        <taxon>Flavobacteriaceae</taxon>
        <taxon>Flavobacterium</taxon>
    </lineage>
</organism>
<dbReference type="RefSeq" id="WP_129746238.1">
    <property type="nucleotide sequence ID" value="NZ_JUIV01000003.1"/>
</dbReference>
<dbReference type="InterPro" id="IPR035093">
    <property type="entry name" value="RelE/ParE_toxin_dom_sf"/>
</dbReference>
<evidence type="ECO:0000313" key="3">
    <source>
        <dbReference type="Proteomes" id="UP000290433"/>
    </source>
</evidence>
<dbReference type="OrthoDB" id="1098070at2"/>
<dbReference type="Proteomes" id="UP000290433">
    <property type="component" value="Unassembled WGS sequence"/>
</dbReference>
<dbReference type="InterPro" id="IPR007712">
    <property type="entry name" value="RelE/ParE_toxin"/>
</dbReference>
<dbReference type="Gene3D" id="3.30.2310.20">
    <property type="entry name" value="RelE-like"/>
    <property type="match status" value="1"/>
</dbReference>
<sequence>MAKKEIIWSDLAKLEFSNVLEFYVFKNGNSAYSLKILEEVEDLLETLSNNEFIGRLTSNKITRVIPMKIYLIFYEIKNNQIEILSFWDNHQNPEKRKIK</sequence>
<dbReference type="EMBL" id="JUIV01000003">
    <property type="protein sequence ID" value="RYJ39502.1"/>
    <property type="molecule type" value="Genomic_DNA"/>
</dbReference>
<accession>A0A444W1B2</accession>
<protein>
    <submittedName>
        <fullName evidence="2">Plasmid stabilization system</fullName>
    </submittedName>
</protein>
<dbReference type="AlphaFoldDB" id="A0A444W1B2"/>
<dbReference type="Pfam" id="PF05016">
    <property type="entry name" value="ParE_toxin"/>
    <property type="match status" value="1"/>
</dbReference>
<keyword evidence="1" id="KW-1277">Toxin-antitoxin system</keyword>
<comment type="caution">
    <text evidence="2">The sequence shown here is derived from an EMBL/GenBank/DDBJ whole genome shotgun (WGS) entry which is preliminary data.</text>
</comment>
<name>A0A444W1B2_9FLAO</name>
<reference evidence="2 3" key="1">
    <citation type="submission" date="2014-12" db="EMBL/GenBank/DDBJ databases">
        <title>Genome sequence of Flavobacterium anhuiense RCM74.</title>
        <authorList>
            <person name="Kim J.F."/>
            <person name="Song J.Y."/>
            <person name="Kwak M.-J."/>
            <person name="Lee S.-W."/>
        </authorList>
    </citation>
    <scope>NUCLEOTIDE SEQUENCE [LARGE SCALE GENOMIC DNA]</scope>
    <source>
        <strain evidence="2 3">RCM74</strain>
    </source>
</reference>
<proteinExistence type="predicted"/>